<feature type="domain" description="Rad50/SbcC-type AAA" evidence="3">
    <location>
        <begin position="311"/>
        <end position="530"/>
    </location>
</feature>
<keyword evidence="5" id="KW-1185">Reference proteome</keyword>
<gene>
    <name evidence="4" type="ORF">GCM10009304_38240</name>
</gene>
<dbReference type="EMBL" id="BMPO01000011">
    <property type="protein sequence ID" value="GGK08521.1"/>
    <property type="molecule type" value="Genomic_DNA"/>
</dbReference>
<proteinExistence type="predicted"/>
<dbReference type="Gene3D" id="3.20.20.140">
    <property type="entry name" value="Metal-dependent hydrolases"/>
    <property type="match status" value="1"/>
</dbReference>
<dbReference type="Pfam" id="PF13304">
    <property type="entry name" value="AAA_21"/>
    <property type="match status" value="1"/>
</dbReference>
<dbReference type="GO" id="GO:0005524">
    <property type="term" value="F:ATP binding"/>
    <property type="evidence" value="ECO:0007669"/>
    <property type="project" value="InterPro"/>
</dbReference>
<dbReference type="PANTHER" id="PTHR32182:SF22">
    <property type="entry name" value="ATP-DEPENDENT ENDONUCLEASE, OLD FAMILY-RELATED"/>
    <property type="match status" value="1"/>
</dbReference>
<evidence type="ECO:0000313" key="4">
    <source>
        <dbReference type="EMBL" id="GGK08521.1"/>
    </source>
</evidence>
<dbReference type="InterPro" id="IPR016195">
    <property type="entry name" value="Pol/histidinol_Pase-like"/>
</dbReference>
<dbReference type="GO" id="GO:0016887">
    <property type="term" value="F:ATP hydrolysis activity"/>
    <property type="evidence" value="ECO:0007669"/>
    <property type="project" value="InterPro"/>
</dbReference>
<sequence>MGGYQGMRWFKMDFQVQTPEDNRHWSDDNLRLQNPRRPIQNGEPDESDIQRKAKRFLQRCHELELEAIGITDHNFSEKIEPRDWFLTHLVEQNKTVARELDRPPLSIFPGFEVDLGYHVLCLFEPATKVSHLRRVNMILIKLGLAENQRFRGGMPNALRRGDEPVSLKTLLDVVQKDHGGIVIAAHSDQEDGLLAVGRNMDDYKLPGLLAVEVTTYPMPPRYNSILEGRDRNWSRAGRQPAYVQSSDAKSLKVDADGIPLANALGYRHTWVKSSKPSINSLRQSFLDGKSRLRLQPDRPSDQQKHPRIVFLKCRGFRFLSDQEIFFSPNLNTLIGGRGTGKSTVLELLRFAFGRDKGGTFSASIKAKFDRVRATFTENSEVQVGWESIPGQLDVISLKLQEGHALLQGEAHDLEVFLRQLPVQFYSQQQLSELTDVDGGDSLLAMIDEACSAELQGLKGQENTLRAEIHQLFAGVDQIDALTNEINVLKQELQELNRQWQARSEVQAEAQQYQYAEAARRYFEQVQTQINEDIRRFSLLADDLSSQGALNSGQVEVWPRSEWFNGFTQEAGKVRELYRAKAAELAAQLQQEATKLFQHGDGWERISQELEGTKDSFLLACSERGLQPQDVARLQEIDRARQAKMQLLQQKEERLGDLSPLRDRLNTAMEEMNALWEQQFNVRHQAALEINDRAQGSIRLIIQKMADAAGFIQAWNGMAPDGRSRLGRAWEHIGKQLFENFSGYTQVADSPWHHISEVLAERRGLPLSLLEYRDELKPYVISQRDAWRNARLTRVEERVDIELYRADRTLVGSVQSKALSEGQRNTAVLNLLLAKGDGPIVIDQPEDELDSKFIYHELVPLLRKVKNQRQLILATHNANLPVNADTDLVYALEVDRGLGVRLASGGLDRTDTATAVLDIMEGSKEAFKRRLDKYHF</sequence>
<reference evidence="4" key="1">
    <citation type="journal article" date="2014" name="Int. J. Syst. Evol. Microbiol.">
        <title>Complete genome sequence of Corynebacterium casei LMG S-19264T (=DSM 44701T), isolated from a smear-ripened cheese.</title>
        <authorList>
            <consortium name="US DOE Joint Genome Institute (JGI-PGF)"/>
            <person name="Walter F."/>
            <person name="Albersmeier A."/>
            <person name="Kalinowski J."/>
            <person name="Ruckert C."/>
        </authorList>
    </citation>
    <scope>NUCLEOTIDE SEQUENCE</scope>
    <source>
        <strain evidence="4">JCM 30078</strain>
    </source>
</reference>
<dbReference type="AlphaFoldDB" id="A0A917V1E4"/>
<feature type="region of interest" description="Disordered" evidence="1">
    <location>
        <begin position="20"/>
        <end position="48"/>
    </location>
</feature>
<dbReference type="SUPFAM" id="SSF89550">
    <property type="entry name" value="PHP domain-like"/>
    <property type="match status" value="1"/>
</dbReference>
<comment type="caution">
    <text evidence="4">The sequence shown here is derived from an EMBL/GenBank/DDBJ whole genome shotgun (WGS) entry which is preliminary data.</text>
</comment>
<dbReference type="SUPFAM" id="SSF52540">
    <property type="entry name" value="P-loop containing nucleoside triphosphate hydrolases"/>
    <property type="match status" value="1"/>
</dbReference>
<dbReference type="Gene3D" id="3.40.50.300">
    <property type="entry name" value="P-loop containing nucleotide triphosphate hydrolases"/>
    <property type="match status" value="2"/>
</dbReference>
<dbReference type="InterPro" id="IPR038729">
    <property type="entry name" value="Rad50/SbcC_AAA"/>
</dbReference>
<dbReference type="InterPro" id="IPR003959">
    <property type="entry name" value="ATPase_AAA_core"/>
</dbReference>
<reference evidence="4" key="2">
    <citation type="submission" date="2020-09" db="EMBL/GenBank/DDBJ databases">
        <authorList>
            <person name="Sun Q."/>
            <person name="Ohkuma M."/>
        </authorList>
    </citation>
    <scope>NUCLEOTIDE SEQUENCE</scope>
    <source>
        <strain evidence="4">JCM 30078</strain>
    </source>
</reference>
<protein>
    <submittedName>
        <fullName evidence="4">Phosphoesterase</fullName>
    </submittedName>
</protein>
<evidence type="ECO:0000256" key="1">
    <source>
        <dbReference type="SAM" id="MobiDB-lite"/>
    </source>
</evidence>
<evidence type="ECO:0000313" key="5">
    <source>
        <dbReference type="Proteomes" id="UP000635983"/>
    </source>
</evidence>
<dbReference type="GO" id="GO:0006302">
    <property type="term" value="P:double-strand break repair"/>
    <property type="evidence" value="ECO:0007669"/>
    <property type="project" value="InterPro"/>
</dbReference>
<dbReference type="Pfam" id="PF13476">
    <property type="entry name" value="AAA_23"/>
    <property type="match status" value="1"/>
</dbReference>
<accession>A0A917V1E4</accession>
<feature type="domain" description="ATPase AAA-type core" evidence="2">
    <location>
        <begin position="750"/>
        <end position="879"/>
    </location>
</feature>
<dbReference type="PANTHER" id="PTHR32182">
    <property type="entry name" value="DNA REPLICATION AND REPAIR PROTEIN RECF"/>
    <property type="match status" value="1"/>
</dbReference>
<name>A0A917V1E4_9PSED</name>
<dbReference type="Proteomes" id="UP000635983">
    <property type="component" value="Unassembled WGS sequence"/>
</dbReference>
<dbReference type="InterPro" id="IPR027417">
    <property type="entry name" value="P-loop_NTPase"/>
</dbReference>
<organism evidence="4 5">
    <name type="scientific">Pseudomonas matsuisoli</name>
    <dbReference type="NCBI Taxonomy" id="1515666"/>
    <lineage>
        <taxon>Bacteria</taxon>
        <taxon>Pseudomonadati</taxon>
        <taxon>Pseudomonadota</taxon>
        <taxon>Gammaproteobacteria</taxon>
        <taxon>Pseudomonadales</taxon>
        <taxon>Pseudomonadaceae</taxon>
        <taxon>Pseudomonas</taxon>
    </lineage>
</organism>
<dbReference type="GO" id="GO:0000731">
    <property type="term" value="P:DNA synthesis involved in DNA repair"/>
    <property type="evidence" value="ECO:0007669"/>
    <property type="project" value="TreeGrafter"/>
</dbReference>
<feature type="compositionally biased region" description="Basic and acidic residues" evidence="1">
    <location>
        <begin position="20"/>
        <end position="30"/>
    </location>
</feature>
<evidence type="ECO:0000259" key="2">
    <source>
        <dbReference type="Pfam" id="PF13304"/>
    </source>
</evidence>
<dbReference type="NCBIfam" id="NF045780">
    <property type="entry name" value="TrlF_fam_ATP"/>
    <property type="match status" value="1"/>
</dbReference>
<dbReference type="InterPro" id="IPR054787">
    <property type="entry name" value="TrlF_ATPase"/>
</dbReference>
<evidence type="ECO:0000259" key="3">
    <source>
        <dbReference type="Pfam" id="PF13476"/>
    </source>
</evidence>